<dbReference type="Pfam" id="PF05368">
    <property type="entry name" value="NmrA"/>
    <property type="match status" value="1"/>
</dbReference>
<organism evidence="4 5">
    <name type="scientific">Conoideocrella luteorostrata</name>
    <dbReference type="NCBI Taxonomy" id="1105319"/>
    <lineage>
        <taxon>Eukaryota</taxon>
        <taxon>Fungi</taxon>
        <taxon>Dikarya</taxon>
        <taxon>Ascomycota</taxon>
        <taxon>Pezizomycotina</taxon>
        <taxon>Sordariomycetes</taxon>
        <taxon>Hypocreomycetidae</taxon>
        <taxon>Hypocreales</taxon>
        <taxon>Clavicipitaceae</taxon>
        <taxon>Conoideocrella</taxon>
    </lineage>
</organism>
<proteinExistence type="inferred from homology"/>
<evidence type="ECO:0000256" key="1">
    <source>
        <dbReference type="ARBA" id="ARBA00006328"/>
    </source>
</evidence>
<dbReference type="SUPFAM" id="SSF51735">
    <property type="entry name" value="NAD(P)-binding Rossmann-fold domains"/>
    <property type="match status" value="1"/>
</dbReference>
<feature type="domain" description="NmrA-like" evidence="3">
    <location>
        <begin position="3"/>
        <end position="303"/>
    </location>
</feature>
<name>A0AAJ0FX06_9HYPO</name>
<dbReference type="GO" id="GO:0005634">
    <property type="term" value="C:nucleus"/>
    <property type="evidence" value="ECO:0007669"/>
    <property type="project" value="TreeGrafter"/>
</dbReference>
<evidence type="ECO:0000256" key="2">
    <source>
        <dbReference type="ARBA" id="ARBA00022857"/>
    </source>
</evidence>
<keyword evidence="2" id="KW-0521">NADP</keyword>
<dbReference type="Gene3D" id="3.90.25.10">
    <property type="entry name" value="UDP-galactose 4-epimerase, domain 1"/>
    <property type="match status" value="1"/>
</dbReference>
<gene>
    <name evidence="4" type="ORF">QQS21_001992</name>
</gene>
<dbReference type="Gene3D" id="3.40.50.720">
    <property type="entry name" value="NAD(P)-binding Rossmann-like Domain"/>
    <property type="match status" value="1"/>
</dbReference>
<keyword evidence="5" id="KW-1185">Reference proteome</keyword>
<dbReference type="Proteomes" id="UP001251528">
    <property type="component" value="Unassembled WGS sequence"/>
</dbReference>
<reference evidence="4" key="1">
    <citation type="submission" date="2023-06" db="EMBL/GenBank/DDBJ databases">
        <title>Conoideocrella luteorostrata (Hypocreales: Clavicipitaceae), a potential biocontrol fungus for elongate hemlock scale in United States Christmas tree production areas.</title>
        <authorList>
            <person name="Barrett H."/>
            <person name="Lovett B."/>
            <person name="Macias A.M."/>
            <person name="Stajich J.E."/>
            <person name="Kasson M.T."/>
        </authorList>
    </citation>
    <scope>NUCLEOTIDE SEQUENCE</scope>
    <source>
        <strain evidence="4">ARSEF 14590</strain>
    </source>
</reference>
<dbReference type="PANTHER" id="PTHR42748">
    <property type="entry name" value="NITROGEN METABOLITE REPRESSION PROTEIN NMRA FAMILY MEMBER"/>
    <property type="match status" value="1"/>
</dbReference>
<evidence type="ECO:0000259" key="3">
    <source>
        <dbReference type="Pfam" id="PF05368"/>
    </source>
</evidence>
<dbReference type="InterPro" id="IPR051164">
    <property type="entry name" value="NmrA-like_oxidored"/>
</dbReference>
<dbReference type="PANTHER" id="PTHR42748:SF11">
    <property type="entry name" value="NMRA-LIKE DOMAIN-CONTAINING PROTEIN"/>
    <property type="match status" value="1"/>
</dbReference>
<dbReference type="InterPro" id="IPR008030">
    <property type="entry name" value="NmrA-like"/>
</dbReference>
<sequence>MSRIVAIFGATGQQGGSVINHILNDPQLSQGYKIRAITRDPMSHKAQQLAAMNVEVVRGDVSDRESLNTALTGVHTAFLVTVPDFSPHALQVEFDAAKNVADAAVEKRVQYIIFSTLPSVSRISRGKYTKVASFDAKAKAEAYIRSLPIQSSFYSPGSFMENYITATLLRRASDGSNTFVMNMHISPRTRIPLIEAAGDTGKFVGSILQNPHEYSGKTTHGAERMYDLEEIAREIGKATGEEVAYRQISEEEYKASIPFAADVVAEAMSYFEEFGYYGADTEGLVTSGSVSSDGKLTSFGEFLAKHQPKLL</sequence>
<dbReference type="InterPro" id="IPR036291">
    <property type="entry name" value="NAD(P)-bd_dom_sf"/>
</dbReference>
<dbReference type="EMBL" id="JASWJB010000022">
    <property type="protein sequence ID" value="KAK2612027.1"/>
    <property type="molecule type" value="Genomic_DNA"/>
</dbReference>
<dbReference type="CDD" id="cd05251">
    <property type="entry name" value="NmrA_like_SDR_a"/>
    <property type="match status" value="1"/>
</dbReference>
<dbReference type="AlphaFoldDB" id="A0AAJ0FX06"/>
<protein>
    <recommendedName>
        <fullName evidence="3">NmrA-like domain-containing protein</fullName>
    </recommendedName>
</protein>
<evidence type="ECO:0000313" key="5">
    <source>
        <dbReference type="Proteomes" id="UP001251528"/>
    </source>
</evidence>
<accession>A0AAJ0FX06</accession>
<evidence type="ECO:0000313" key="4">
    <source>
        <dbReference type="EMBL" id="KAK2612027.1"/>
    </source>
</evidence>
<comment type="caution">
    <text evidence="4">The sequence shown here is derived from an EMBL/GenBank/DDBJ whole genome shotgun (WGS) entry which is preliminary data.</text>
</comment>
<comment type="similarity">
    <text evidence="1">Belongs to the NmrA-type oxidoreductase family.</text>
</comment>